<dbReference type="EMBL" id="JBHTHX010000291">
    <property type="protein sequence ID" value="MFD0885108.1"/>
    <property type="molecule type" value="Genomic_DNA"/>
</dbReference>
<dbReference type="Proteomes" id="UP001597024">
    <property type="component" value="Unassembled WGS sequence"/>
</dbReference>
<dbReference type="InterPro" id="IPR029063">
    <property type="entry name" value="SAM-dependent_MTases_sf"/>
</dbReference>
<comment type="caution">
    <text evidence="7">The sequence shown here is derived from an EMBL/GenBank/DDBJ whole genome shotgun (WGS) entry which is preliminary data.</text>
</comment>
<keyword evidence="8" id="KW-1185">Reference proteome</keyword>
<keyword evidence="3 6" id="KW-0489">Methyltransferase</keyword>
<accession>A0ABW3DMK7</accession>
<evidence type="ECO:0000256" key="1">
    <source>
        <dbReference type="ARBA" id="ARBA00003907"/>
    </source>
</evidence>
<dbReference type="InterPro" id="IPR007213">
    <property type="entry name" value="Ppm1/Ppm2/Tcmp"/>
</dbReference>
<sequence>MNDEHSQTALMAAVARAAHLTVDREPLIFKDTLAHALLGDRAEELVGYHRAYGEHLILSGVRAQVTTRSRYTERRLAELTGGGVRQYVILGAGLDTFAHRSPLADRVTVFEVDHPATQRWKRGLLTAAGVASQDGPVFVETDFETDDLVERLIAQGFDPAEPALVSWLGVSMYLTAQAIGTTLTAVGRLAPGSELVMEYALSPALCDETATAFGQMAMAAAAERGEPWLSFFAPEELSAMLAEHGLTVIEHVGQREVADPESWRNNEKLLPPENCRLVRSVVPVTAPTA</sequence>
<dbReference type="SUPFAM" id="SSF53335">
    <property type="entry name" value="S-adenosyl-L-methionine-dependent methyltransferases"/>
    <property type="match status" value="1"/>
</dbReference>
<proteinExistence type="inferred from homology"/>
<organism evidence="7 8">
    <name type="scientific">Streptosporangium algeriense</name>
    <dbReference type="NCBI Taxonomy" id="1682748"/>
    <lineage>
        <taxon>Bacteria</taxon>
        <taxon>Bacillati</taxon>
        <taxon>Actinomycetota</taxon>
        <taxon>Actinomycetes</taxon>
        <taxon>Streptosporangiales</taxon>
        <taxon>Streptosporangiaceae</taxon>
        <taxon>Streptosporangium</taxon>
    </lineage>
</organism>
<dbReference type="GO" id="GO:0032259">
    <property type="term" value="P:methylation"/>
    <property type="evidence" value="ECO:0007669"/>
    <property type="project" value="UniProtKB-KW"/>
</dbReference>
<dbReference type="PANTHER" id="PTHR43619:SF2">
    <property type="entry name" value="S-ADENOSYL-L-METHIONINE-DEPENDENT METHYLTRANSFERASES SUPERFAMILY PROTEIN"/>
    <property type="match status" value="1"/>
</dbReference>
<dbReference type="NCBIfam" id="TIGR00027">
    <property type="entry name" value="mthyl_TIGR00027"/>
    <property type="match status" value="1"/>
</dbReference>
<evidence type="ECO:0000313" key="7">
    <source>
        <dbReference type="EMBL" id="MFD0885108.1"/>
    </source>
</evidence>
<evidence type="ECO:0000313" key="8">
    <source>
        <dbReference type="Proteomes" id="UP001597024"/>
    </source>
</evidence>
<dbReference type="InterPro" id="IPR011610">
    <property type="entry name" value="SAM_mthyl_Trfase_ML2640-like"/>
</dbReference>
<evidence type="ECO:0000256" key="4">
    <source>
        <dbReference type="ARBA" id="ARBA00022679"/>
    </source>
</evidence>
<comment type="function">
    <text evidence="1 6">Exhibits S-adenosyl-L-methionine-dependent methyltransferase activity.</text>
</comment>
<evidence type="ECO:0000256" key="6">
    <source>
        <dbReference type="RuleBase" id="RU362030"/>
    </source>
</evidence>
<dbReference type="Gene3D" id="3.40.50.150">
    <property type="entry name" value="Vaccinia Virus protein VP39"/>
    <property type="match status" value="1"/>
</dbReference>
<comment type="similarity">
    <text evidence="2 6">Belongs to the UPF0677 family.</text>
</comment>
<gene>
    <name evidence="7" type="ORF">ACFQ08_11190</name>
</gene>
<name>A0ABW3DMK7_9ACTN</name>
<keyword evidence="5 6" id="KW-0949">S-adenosyl-L-methionine</keyword>
<dbReference type="GO" id="GO:0008168">
    <property type="term" value="F:methyltransferase activity"/>
    <property type="evidence" value="ECO:0007669"/>
    <property type="project" value="UniProtKB-KW"/>
</dbReference>
<dbReference type="EC" id="2.1.1.-" evidence="6"/>
<evidence type="ECO:0000256" key="3">
    <source>
        <dbReference type="ARBA" id="ARBA00022603"/>
    </source>
</evidence>
<keyword evidence="4" id="KW-0808">Transferase</keyword>
<evidence type="ECO:0000256" key="5">
    <source>
        <dbReference type="ARBA" id="ARBA00022691"/>
    </source>
</evidence>
<dbReference type="Pfam" id="PF04072">
    <property type="entry name" value="LCM"/>
    <property type="match status" value="1"/>
</dbReference>
<protein>
    <recommendedName>
        <fullName evidence="6">S-adenosyl-L-methionine-dependent methyltransferase</fullName>
        <ecNumber evidence="6">2.1.1.-</ecNumber>
    </recommendedName>
</protein>
<dbReference type="PANTHER" id="PTHR43619">
    <property type="entry name" value="S-ADENOSYL-L-METHIONINE-DEPENDENT METHYLTRANSFERASE YKTD-RELATED"/>
    <property type="match status" value="1"/>
</dbReference>
<reference evidence="8" key="1">
    <citation type="journal article" date="2019" name="Int. J. Syst. Evol. Microbiol.">
        <title>The Global Catalogue of Microorganisms (GCM) 10K type strain sequencing project: providing services to taxonomists for standard genome sequencing and annotation.</title>
        <authorList>
            <consortium name="The Broad Institute Genomics Platform"/>
            <consortium name="The Broad Institute Genome Sequencing Center for Infectious Disease"/>
            <person name="Wu L."/>
            <person name="Ma J."/>
        </authorList>
    </citation>
    <scope>NUCLEOTIDE SEQUENCE [LARGE SCALE GENOMIC DNA]</scope>
    <source>
        <strain evidence="8">CCUG 62974</strain>
    </source>
</reference>
<evidence type="ECO:0000256" key="2">
    <source>
        <dbReference type="ARBA" id="ARBA00008138"/>
    </source>
</evidence>